<gene>
    <name evidence="9" type="ORF">ACHAXA_000282</name>
</gene>
<dbReference type="InterPro" id="IPR036554">
    <property type="entry name" value="GHMP_kinase_C_sf"/>
</dbReference>
<evidence type="ECO:0000256" key="5">
    <source>
        <dbReference type="ARBA" id="ARBA00022840"/>
    </source>
</evidence>
<dbReference type="GO" id="GO:0016301">
    <property type="term" value="F:kinase activity"/>
    <property type="evidence" value="ECO:0007669"/>
    <property type="project" value="UniProtKB-KW"/>
</dbReference>
<accession>A0ABD3R949</accession>
<evidence type="ECO:0000256" key="4">
    <source>
        <dbReference type="ARBA" id="ARBA00022777"/>
    </source>
</evidence>
<comment type="caution">
    <text evidence="9">The sequence shown here is derived from an EMBL/GenBank/DDBJ whole genome shotgun (WGS) entry which is preliminary data.</text>
</comment>
<dbReference type="GO" id="GO:0005996">
    <property type="term" value="P:monosaccharide metabolic process"/>
    <property type="evidence" value="ECO:0007669"/>
    <property type="project" value="UniProtKB-ARBA"/>
</dbReference>
<proteinExistence type="predicted"/>
<evidence type="ECO:0000256" key="7">
    <source>
        <dbReference type="ARBA" id="ARBA00023277"/>
    </source>
</evidence>
<sequence>MPILVIANSNVKHILGAGEYPIRVRQCKEATEALSKVNLLVKSLRDASLDDIDAAALLGALVGILLRRAHHVVSENVRTVKAADAWVRGNWDSVGKLMNKSHLSMKDDYEVSCDEIDILVELAQNFDGVYGSRITGGGFGGCTVMLMKKNAAQGLINCLNKEYEVKTGTKCNCFVTSPTDGAIAVNL</sequence>
<evidence type="ECO:0000313" key="9">
    <source>
        <dbReference type="EMBL" id="KAL3806576.1"/>
    </source>
</evidence>
<dbReference type="EMBL" id="JALLPB020000778">
    <property type="protein sequence ID" value="KAL3806576.1"/>
    <property type="molecule type" value="Genomic_DNA"/>
</dbReference>
<evidence type="ECO:0000313" key="10">
    <source>
        <dbReference type="Proteomes" id="UP001530377"/>
    </source>
</evidence>
<dbReference type="AlphaFoldDB" id="A0ABD3R949"/>
<dbReference type="FunFam" id="3.30.70.890:FF:000001">
    <property type="entry name" value="Galactokinase"/>
    <property type="match status" value="1"/>
</dbReference>
<evidence type="ECO:0000256" key="1">
    <source>
        <dbReference type="ARBA" id="ARBA00022679"/>
    </source>
</evidence>
<name>A0ABD3R949_9STRA</name>
<dbReference type="PANTHER" id="PTHR10457">
    <property type="entry name" value="MEVALONATE KINASE/GALACTOKINASE"/>
    <property type="match status" value="1"/>
</dbReference>
<feature type="domain" description="GHMP kinase C-terminal" evidence="8">
    <location>
        <begin position="86"/>
        <end position="164"/>
    </location>
</feature>
<keyword evidence="1" id="KW-0808">Transferase</keyword>
<dbReference type="SUPFAM" id="SSF55060">
    <property type="entry name" value="GHMP Kinase, C-terminal domain"/>
    <property type="match status" value="1"/>
</dbReference>
<keyword evidence="10" id="KW-1185">Reference proteome</keyword>
<dbReference type="InterPro" id="IPR013750">
    <property type="entry name" value="GHMP_kinase_C_dom"/>
</dbReference>
<evidence type="ECO:0000256" key="3">
    <source>
        <dbReference type="ARBA" id="ARBA00022741"/>
    </source>
</evidence>
<dbReference type="Gene3D" id="3.30.70.890">
    <property type="entry name" value="GHMP kinase, C-terminal domain"/>
    <property type="match status" value="1"/>
</dbReference>
<dbReference type="PANTHER" id="PTHR10457:SF7">
    <property type="entry name" value="GALACTOKINASE-RELATED"/>
    <property type="match status" value="1"/>
</dbReference>
<keyword evidence="2" id="KW-0479">Metal-binding</keyword>
<reference evidence="9 10" key="1">
    <citation type="submission" date="2024-10" db="EMBL/GenBank/DDBJ databases">
        <title>Updated reference genomes for cyclostephanoid diatoms.</title>
        <authorList>
            <person name="Roberts W.R."/>
            <person name="Alverson A.J."/>
        </authorList>
    </citation>
    <scope>NUCLEOTIDE SEQUENCE [LARGE SCALE GENOMIC DNA]</scope>
    <source>
        <strain evidence="9 10">AJA228-03</strain>
    </source>
</reference>
<keyword evidence="7" id="KW-0119">Carbohydrate metabolism</keyword>
<keyword evidence="5" id="KW-0067">ATP-binding</keyword>
<protein>
    <recommendedName>
        <fullName evidence="8">GHMP kinase C-terminal domain-containing protein</fullName>
    </recommendedName>
</protein>
<evidence type="ECO:0000259" key="8">
    <source>
        <dbReference type="Pfam" id="PF08544"/>
    </source>
</evidence>
<dbReference type="Pfam" id="PF08544">
    <property type="entry name" value="GHMP_kinases_C"/>
    <property type="match status" value="1"/>
</dbReference>
<dbReference type="GO" id="GO:0046872">
    <property type="term" value="F:metal ion binding"/>
    <property type="evidence" value="ECO:0007669"/>
    <property type="project" value="UniProtKB-KW"/>
</dbReference>
<keyword evidence="6" id="KW-0460">Magnesium</keyword>
<keyword evidence="4" id="KW-0418">Kinase</keyword>
<dbReference type="Proteomes" id="UP001530377">
    <property type="component" value="Unassembled WGS sequence"/>
</dbReference>
<evidence type="ECO:0000256" key="6">
    <source>
        <dbReference type="ARBA" id="ARBA00022842"/>
    </source>
</evidence>
<dbReference type="GO" id="GO:0005524">
    <property type="term" value="F:ATP binding"/>
    <property type="evidence" value="ECO:0007669"/>
    <property type="project" value="UniProtKB-KW"/>
</dbReference>
<keyword evidence="3" id="KW-0547">Nucleotide-binding</keyword>
<evidence type="ECO:0000256" key="2">
    <source>
        <dbReference type="ARBA" id="ARBA00022723"/>
    </source>
</evidence>
<organism evidence="9 10">
    <name type="scientific">Cyclostephanos tholiformis</name>
    <dbReference type="NCBI Taxonomy" id="382380"/>
    <lineage>
        <taxon>Eukaryota</taxon>
        <taxon>Sar</taxon>
        <taxon>Stramenopiles</taxon>
        <taxon>Ochrophyta</taxon>
        <taxon>Bacillariophyta</taxon>
        <taxon>Coscinodiscophyceae</taxon>
        <taxon>Thalassiosirophycidae</taxon>
        <taxon>Stephanodiscales</taxon>
        <taxon>Stephanodiscaceae</taxon>
        <taxon>Cyclostephanos</taxon>
    </lineage>
</organism>